<dbReference type="Proteomes" id="UP000653305">
    <property type="component" value="Unassembled WGS sequence"/>
</dbReference>
<evidence type="ECO:0000256" key="1">
    <source>
        <dbReference type="SAM" id="MobiDB-lite"/>
    </source>
</evidence>
<dbReference type="EMBL" id="BMAC01000894">
    <property type="protein sequence ID" value="GFQ03996.1"/>
    <property type="molecule type" value="Genomic_DNA"/>
</dbReference>
<reference evidence="2" key="1">
    <citation type="submission" date="2020-07" db="EMBL/GenBank/DDBJ databases">
        <title>Ethylene signaling mediates host invasion by parasitic plants.</title>
        <authorList>
            <person name="Yoshida S."/>
        </authorList>
    </citation>
    <scope>NUCLEOTIDE SEQUENCE</scope>
    <source>
        <strain evidence="2">Okayama</strain>
    </source>
</reference>
<feature type="compositionally biased region" description="Polar residues" evidence="1">
    <location>
        <begin position="1"/>
        <end position="16"/>
    </location>
</feature>
<gene>
    <name evidence="2" type="ORF">PHJA_002543500</name>
</gene>
<protein>
    <submittedName>
        <fullName evidence="2">Uncharacterized protein</fullName>
    </submittedName>
</protein>
<dbReference type="PANTHER" id="PTHR35696">
    <property type="entry name" value="ELECTRON CARRIER/IRON ION-BINDING PROTEIN"/>
    <property type="match status" value="1"/>
</dbReference>
<name>A0A830DA70_9LAMI</name>
<feature type="region of interest" description="Disordered" evidence="1">
    <location>
        <begin position="1"/>
        <end position="28"/>
    </location>
</feature>
<dbReference type="PANTHER" id="PTHR35696:SF1">
    <property type="entry name" value="ELECTRON CARRIER_IRON ION-BINDING PROTEIN"/>
    <property type="match status" value="1"/>
</dbReference>
<evidence type="ECO:0000313" key="2">
    <source>
        <dbReference type="EMBL" id="GFQ03996.1"/>
    </source>
</evidence>
<dbReference type="OrthoDB" id="1915989at2759"/>
<keyword evidence="3" id="KW-1185">Reference proteome</keyword>
<organism evidence="2 3">
    <name type="scientific">Phtheirospermum japonicum</name>
    <dbReference type="NCBI Taxonomy" id="374723"/>
    <lineage>
        <taxon>Eukaryota</taxon>
        <taxon>Viridiplantae</taxon>
        <taxon>Streptophyta</taxon>
        <taxon>Embryophyta</taxon>
        <taxon>Tracheophyta</taxon>
        <taxon>Spermatophyta</taxon>
        <taxon>Magnoliopsida</taxon>
        <taxon>eudicotyledons</taxon>
        <taxon>Gunneridae</taxon>
        <taxon>Pentapetalae</taxon>
        <taxon>asterids</taxon>
        <taxon>lamiids</taxon>
        <taxon>Lamiales</taxon>
        <taxon>Orobanchaceae</taxon>
        <taxon>Orobanchaceae incertae sedis</taxon>
        <taxon>Phtheirospermum</taxon>
    </lineage>
</organism>
<sequence>MAASSPAKSNSATPDGTATPSGSSASRSLRGLNKPKCIKCGNVARSRCPYQSCKRCCAKAQNPCHIHVLKGNSSLPDKPPSSSSPLFDQQSTEVSHSGSFHRLRQLSSNFSQFSNLQTPLRSRRPLTKKDALVINEWRFLKLKEFKDGNIEAETEAFDRYVQNVGLLEEVFLVKSADDEQSSVVNSSSNGENNEMVVQGLKLKLGSNTVRTDNSRKRIQFIVDQGLRKLGKTELVNGGNSDLSDREGCGIKAKKRIKSLQGEVAIALTDLNDKLNKARNEDDLKACQEMASEMFRWNSNTKTSLAEDGEFVISSQKSPNYDSFKKWVSPSKVDQEDICRIDAQFSSLEEIEDL</sequence>
<feature type="compositionally biased region" description="Low complexity" evidence="1">
    <location>
        <begin position="74"/>
        <end position="85"/>
    </location>
</feature>
<evidence type="ECO:0000313" key="3">
    <source>
        <dbReference type="Proteomes" id="UP000653305"/>
    </source>
</evidence>
<dbReference type="AlphaFoldDB" id="A0A830DA70"/>
<feature type="region of interest" description="Disordered" evidence="1">
    <location>
        <begin position="74"/>
        <end position="94"/>
    </location>
</feature>
<accession>A0A830DA70</accession>
<feature type="compositionally biased region" description="Low complexity" evidence="1">
    <location>
        <begin position="17"/>
        <end position="28"/>
    </location>
</feature>
<comment type="caution">
    <text evidence="2">The sequence shown here is derived from an EMBL/GenBank/DDBJ whole genome shotgun (WGS) entry which is preliminary data.</text>
</comment>
<proteinExistence type="predicted"/>